<evidence type="ECO:0000313" key="2">
    <source>
        <dbReference type="EMBL" id="WDZ51362.1"/>
    </source>
</evidence>
<keyword evidence="1" id="KW-0812">Transmembrane</keyword>
<dbReference type="Pfam" id="PF08238">
    <property type="entry name" value="Sel1"/>
    <property type="match status" value="3"/>
</dbReference>
<feature type="transmembrane region" description="Helical" evidence="1">
    <location>
        <begin position="353"/>
        <end position="376"/>
    </location>
</feature>
<evidence type="ECO:0000256" key="1">
    <source>
        <dbReference type="SAM" id="Phobius"/>
    </source>
</evidence>
<dbReference type="RefSeq" id="WP_272655230.1">
    <property type="nucleotide sequence ID" value="NZ_CP085083.1"/>
</dbReference>
<feature type="transmembrane region" description="Helical" evidence="1">
    <location>
        <begin position="266"/>
        <end position="285"/>
    </location>
</feature>
<reference evidence="2" key="1">
    <citation type="journal article" date="2022" name="Front Environ Sci">
        <title>Complete genome sequence analysis of a novel alkane-degrading bacterial strain, Acinetobacter vivianii KJ-1, and its diesel degradation ability.</title>
        <authorList>
            <person name="Zhang Y."/>
            <person name="Song F."/>
            <person name="Wang J."/>
            <person name="Zhao Q."/>
            <person name="Zheng L."/>
            <person name="Wang Z."/>
            <person name="Zhang X."/>
            <person name="Gao Y."/>
            <person name="Chen G."/>
            <person name="Huang Y."/>
        </authorList>
    </citation>
    <scope>NUCLEOTIDE SEQUENCE</scope>
    <source>
        <strain evidence="2">KJ-1</strain>
    </source>
</reference>
<dbReference type="InterPro" id="IPR050767">
    <property type="entry name" value="Sel1_AlgK"/>
</dbReference>
<dbReference type="SUPFAM" id="SSF81901">
    <property type="entry name" value="HCP-like"/>
    <property type="match status" value="1"/>
</dbReference>
<feature type="transmembrane region" description="Helical" evidence="1">
    <location>
        <begin position="197"/>
        <end position="217"/>
    </location>
</feature>
<dbReference type="PANTHER" id="PTHR11102:SF147">
    <property type="entry name" value="SEL1L ADAPTOR SUBUNIT OF ERAD E3 UBIQUITIN LIGASE"/>
    <property type="match status" value="1"/>
</dbReference>
<proteinExistence type="predicted"/>
<dbReference type="AlphaFoldDB" id="A0AAJ6NJ74"/>
<dbReference type="KEGG" id="aviv:LF296_00690"/>
<evidence type="ECO:0000313" key="3">
    <source>
        <dbReference type="Proteomes" id="UP001199528"/>
    </source>
</evidence>
<keyword evidence="1" id="KW-1133">Transmembrane helix</keyword>
<dbReference type="PANTHER" id="PTHR11102">
    <property type="entry name" value="SEL-1-LIKE PROTEIN"/>
    <property type="match status" value="1"/>
</dbReference>
<dbReference type="Gene3D" id="1.25.40.10">
    <property type="entry name" value="Tetratricopeptide repeat domain"/>
    <property type="match status" value="1"/>
</dbReference>
<reference evidence="2" key="2">
    <citation type="submission" date="2023-02" db="EMBL/GenBank/DDBJ databases">
        <authorList>
            <person name="Huang Y."/>
            <person name="Zhang Y."/>
            <person name="Zhang T."/>
            <person name="Wang J."/>
        </authorList>
    </citation>
    <scope>NUCLEOTIDE SEQUENCE</scope>
    <source>
        <strain evidence="2">KJ-1</strain>
    </source>
</reference>
<feature type="transmembrane region" description="Helical" evidence="1">
    <location>
        <begin position="12"/>
        <end position="32"/>
    </location>
</feature>
<dbReference type="GO" id="GO:0036503">
    <property type="term" value="P:ERAD pathway"/>
    <property type="evidence" value="ECO:0007669"/>
    <property type="project" value="TreeGrafter"/>
</dbReference>
<organism evidence="2 3">
    <name type="scientific">Acinetobacter vivianii</name>
    <dbReference type="NCBI Taxonomy" id="1776742"/>
    <lineage>
        <taxon>Bacteria</taxon>
        <taxon>Pseudomonadati</taxon>
        <taxon>Pseudomonadota</taxon>
        <taxon>Gammaproteobacteria</taxon>
        <taxon>Moraxellales</taxon>
        <taxon>Moraxellaceae</taxon>
        <taxon>Acinetobacter</taxon>
    </lineage>
</organism>
<feature type="transmembrane region" description="Helical" evidence="1">
    <location>
        <begin position="291"/>
        <end position="311"/>
    </location>
</feature>
<keyword evidence="1" id="KW-0472">Membrane</keyword>
<dbReference type="EMBL" id="CP085083">
    <property type="protein sequence ID" value="WDZ51362.1"/>
    <property type="molecule type" value="Genomic_DNA"/>
</dbReference>
<protein>
    <submittedName>
        <fullName evidence="2">Tetratricopeptide repeat protein</fullName>
    </submittedName>
</protein>
<dbReference type="InterPro" id="IPR006597">
    <property type="entry name" value="Sel1-like"/>
</dbReference>
<dbReference type="SMART" id="SM00671">
    <property type="entry name" value="SEL1"/>
    <property type="match status" value="3"/>
</dbReference>
<feature type="transmembrane region" description="Helical" evidence="1">
    <location>
        <begin position="136"/>
        <end position="152"/>
    </location>
</feature>
<feature type="transmembrane region" description="Helical" evidence="1">
    <location>
        <begin position="316"/>
        <end position="333"/>
    </location>
</feature>
<feature type="transmembrane region" description="Helical" evidence="1">
    <location>
        <begin position="111"/>
        <end position="130"/>
    </location>
</feature>
<feature type="transmembrane region" description="Helical" evidence="1">
    <location>
        <begin position="159"/>
        <end position="191"/>
    </location>
</feature>
<dbReference type="Proteomes" id="UP001199528">
    <property type="component" value="Chromosome"/>
</dbReference>
<feature type="transmembrane region" description="Helical" evidence="1">
    <location>
        <begin position="81"/>
        <end position="99"/>
    </location>
</feature>
<gene>
    <name evidence="2" type="ORF">LF296_00690</name>
</gene>
<accession>A0AAJ6NJ74</accession>
<dbReference type="InterPro" id="IPR011990">
    <property type="entry name" value="TPR-like_helical_dom_sf"/>
</dbReference>
<name>A0AAJ6NJ74_9GAMM</name>
<sequence length="569" mass="66272">MNMFIKGNEGYIKFILYSLFTLIIILFIHSNIYSFDFTIRLHDYLYSQWVFSYDYGFVRRALPGELLSILGVDPTYKHVRIASILLLLVLFYLFTRITYSFFKKLDLKNEYIIIFSLCVFSLSFLTSQWVRELSRFDHIGQIILLISVLLILKNVRKSIVLTFILLTLPIMALTHEAMLIFFVPTLAFIYYQKYRKISHILLIGAESFILLVAVVIFGKMSTFQVNSIIESFMYYDHFQPYAVSTSLLTLKENFVTNYQTFFETKAYLKIFFTFLFCSPILLFIKKSTNKTTFLLMLFFSASPLALTLIAFDYIRWIALFFFNLSVIFMSLAIMNNIDRNLIASNFINFKKLIYSYSLVSLLLGPLGIGSTFTNFYEINHPWEKREKWDQDLLIKLNDPLPLSNIRLSIGDVNSITQLFFLSQEEIKQDKLNILVINYYIEASKKGSTEAQNTLGYFYFHGIHTSRNYCSALKMFEMSAQNQNKHALYNLSIMYRNGMCIEKNIKKANNLLIQASNHGNDLAKFMLAINYLHGNNGFVRNKKIALRILTELKDKGNLPAEISLEALKLK</sequence>